<evidence type="ECO:0000256" key="1">
    <source>
        <dbReference type="SAM" id="SignalP"/>
    </source>
</evidence>
<dbReference type="GO" id="GO:0016787">
    <property type="term" value="F:hydrolase activity"/>
    <property type="evidence" value="ECO:0007669"/>
    <property type="project" value="UniProtKB-KW"/>
</dbReference>
<dbReference type="Gene3D" id="3.20.20.80">
    <property type="entry name" value="Glycosidases"/>
    <property type="match status" value="1"/>
</dbReference>
<gene>
    <name evidence="3" type="ORF">BXZ70DRAFT_912152</name>
</gene>
<evidence type="ECO:0000259" key="2">
    <source>
        <dbReference type="Pfam" id="PF16862"/>
    </source>
</evidence>
<evidence type="ECO:0000313" key="4">
    <source>
        <dbReference type="Proteomes" id="UP000813824"/>
    </source>
</evidence>
<dbReference type="EMBL" id="JAEVFJ010000001">
    <property type="protein sequence ID" value="KAH8107686.1"/>
    <property type="molecule type" value="Genomic_DNA"/>
</dbReference>
<protein>
    <submittedName>
        <fullName evidence="3">Glycoside hydrolase family 79 protein</fullName>
    </submittedName>
</protein>
<dbReference type="Proteomes" id="UP000813824">
    <property type="component" value="Unassembled WGS sequence"/>
</dbReference>
<feature type="domain" description="Beta-glucuronidase C-terminal" evidence="2">
    <location>
        <begin position="415"/>
        <end position="515"/>
    </location>
</feature>
<organism evidence="3 4">
    <name type="scientific">Cristinia sonorae</name>
    <dbReference type="NCBI Taxonomy" id="1940300"/>
    <lineage>
        <taxon>Eukaryota</taxon>
        <taxon>Fungi</taxon>
        <taxon>Dikarya</taxon>
        <taxon>Basidiomycota</taxon>
        <taxon>Agaricomycotina</taxon>
        <taxon>Agaricomycetes</taxon>
        <taxon>Agaricomycetidae</taxon>
        <taxon>Agaricales</taxon>
        <taxon>Pleurotineae</taxon>
        <taxon>Stephanosporaceae</taxon>
        <taxon>Cristinia</taxon>
    </lineage>
</organism>
<dbReference type="SUPFAM" id="SSF51445">
    <property type="entry name" value="(Trans)glycosidases"/>
    <property type="match status" value="1"/>
</dbReference>
<name>A0A8K0UZD4_9AGAR</name>
<feature type="chain" id="PRO_5035460323" evidence="1">
    <location>
        <begin position="21"/>
        <end position="518"/>
    </location>
</feature>
<comment type="caution">
    <text evidence="3">The sequence shown here is derived from an EMBL/GenBank/DDBJ whole genome shotgun (WGS) entry which is preliminary data.</text>
</comment>
<dbReference type="Pfam" id="PF16862">
    <property type="entry name" value="Glyco_hydro_79C"/>
    <property type="match status" value="1"/>
</dbReference>
<keyword evidence="1" id="KW-0732">Signal</keyword>
<accession>A0A8K0UZD4</accession>
<sequence>MHPRNTSLIALLSISSLAHALNVSLPTSPPDSSKPLVSTLLAFSLEQDRWPDWAGTDAPNPFTRNALGNYARLTGTPPKIRVGANSEDHTVFSPTVTINENSFPPPNTVTPYPEATSVVVGDGYYQLSRFMLPGTQMTWGLDLGLNNVTNAVNMAKSIIKAFRTPAVRRSGVTLESVELGNEPDLYRNNGLRPSNWSVSDYVTNWEALAGPVAAAAQLSKSGVSFLGASFAGQGFTPTQIFNLGILDSDGGKTISTISQHRYSAAFCNGGDFPLISFMNKANVRGNLTVFNADIAATQQHGLRYIFGETGSIACHGAPGVSNTAGAALWVIDYTLQAATLGITEMFFHEGIGFKYNFFQPISLDRSIIDGSALNPPQPAQVQPSYYAGIVINTLIGRTGNAQIVELSVPDDNVSGYAAFEHGRLVRAVFVNLHAWLVSSTGERPSVHIDLDFAGGRMGRRATARRLVIGHADDTKGLTFAGQSFETSDASPRGRLATEFVDTAKGLDLSATEAVLISF</sequence>
<dbReference type="InterPro" id="IPR052974">
    <property type="entry name" value="GH79_Enzymes"/>
</dbReference>
<evidence type="ECO:0000313" key="3">
    <source>
        <dbReference type="EMBL" id="KAH8107686.1"/>
    </source>
</evidence>
<dbReference type="InterPro" id="IPR017853">
    <property type="entry name" value="GH"/>
</dbReference>
<dbReference type="InterPro" id="IPR031728">
    <property type="entry name" value="GlcAase_C"/>
</dbReference>
<dbReference type="AlphaFoldDB" id="A0A8K0UZD4"/>
<dbReference type="OrthoDB" id="2796951at2759"/>
<dbReference type="PANTHER" id="PTHR36183:SF2">
    <property type="entry name" value="BETA-GLUCURONIDASE C-TERMINAL DOMAIN-CONTAINING PROTEIN"/>
    <property type="match status" value="1"/>
</dbReference>
<feature type="signal peptide" evidence="1">
    <location>
        <begin position="1"/>
        <end position="20"/>
    </location>
</feature>
<keyword evidence="3" id="KW-0378">Hydrolase</keyword>
<dbReference type="PANTHER" id="PTHR36183">
    <property type="entry name" value="BETA-GLUCURONIDASE"/>
    <property type="match status" value="1"/>
</dbReference>
<proteinExistence type="predicted"/>
<keyword evidence="4" id="KW-1185">Reference proteome</keyword>
<reference evidence="3" key="1">
    <citation type="journal article" date="2021" name="New Phytol.">
        <title>Evolutionary innovations through gain and loss of genes in the ectomycorrhizal Boletales.</title>
        <authorList>
            <person name="Wu G."/>
            <person name="Miyauchi S."/>
            <person name="Morin E."/>
            <person name="Kuo A."/>
            <person name="Drula E."/>
            <person name="Varga T."/>
            <person name="Kohler A."/>
            <person name="Feng B."/>
            <person name="Cao Y."/>
            <person name="Lipzen A."/>
            <person name="Daum C."/>
            <person name="Hundley H."/>
            <person name="Pangilinan J."/>
            <person name="Johnson J."/>
            <person name="Barry K."/>
            <person name="LaButti K."/>
            <person name="Ng V."/>
            <person name="Ahrendt S."/>
            <person name="Min B."/>
            <person name="Choi I.G."/>
            <person name="Park H."/>
            <person name="Plett J.M."/>
            <person name="Magnuson J."/>
            <person name="Spatafora J.W."/>
            <person name="Nagy L.G."/>
            <person name="Henrissat B."/>
            <person name="Grigoriev I.V."/>
            <person name="Yang Z.L."/>
            <person name="Xu J."/>
            <person name="Martin F.M."/>
        </authorList>
    </citation>
    <scope>NUCLEOTIDE SEQUENCE</scope>
    <source>
        <strain evidence="3">KKN 215</strain>
    </source>
</reference>